<dbReference type="Proteomes" id="UP000297245">
    <property type="component" value="Unassembled WGS sequence"/>
</dbReference>
<evidence type="ECO:0000256" key="1">
    <source>
        <dbReference type="SAM" id="MobiDB-lite"/>
    </source>
</evidence>
<dbReference type="EMBL" id="ML179258">
    <property type="protein sequence ID" value="THU93109.1"/>
    <property type="molecule type" value="Genomic_DNA"/>
</dbReference>
<organism evidence="2 3">
    <name type="scientific">Dendrothele bispora (strain CBS 962.96)</name>
    <dbReference type="NCBI Taxonomy" id="1314807"/>
    <lineage>
        <taxon>Eukaryota</taxon>
        <taxon>Fungi</taxon>
        <taxon>Dikarya</taxon>
        <taxon>Basidiomycota</taxon>
        <taxon>Agaricomycotina</taxon>
        <taxon>Agaricomycetes</taxon>
        <taxon>Agaricomycetidae</taxon>
        <taxon>Agaricales</taxon>
        <taxon>Agaricales incertae sedis</taxon>
        <taxon>Dendrothele</taxon>
    </lineage>
</organism>
<name>A0A4S8LU61_DENBC</name>
<feature type="compositionally biased region" description="Basic and acidic residues" evidence="1">
    <location>
        <begin position="193"/>
        <end position="204"/>
    </location>
</feature>
<evidence type="ECO:0000313" key="2">
    <source>
        <dbReference type="EMBL" id="THU93109.1"/>
    </source>
</evidence>
<dbReference type="AlphaFoldDB" id="A0A4S8LU61"/>
<protein>
    <submittedName>
        <fullName evidence="2">Uncharacterized protein</fullName>
    </submittedName>
</protein>
<reference evidence="2 3" key="1">
    <citation type="journal article" date="2019" name="Nat. Ecol. Evol.">
        <title>Megaphylogeny resolves global patterns of mushroom evolution.</title>
        <authorList>
            <person name="Varga T."/>
            <person name="Krizsan K."/>
            <person name="Foldi C."/>
            <person name="Dima B."/>
            <person name="Sanchez-Garcia M."/>
            <person name="Sanchez-Ramirez S."/>
            <person name="Szollosi G.J."/>
            <person name="Szarkandi J.G."/>
            <person name="Papp V."/>
            <person name="Albert L."/>
            <person name="Andreopoulos W."/>
            <person name="Angelini C."/>
            <person name="Antonin V."/>
            <person name="Barry K.W."/>
            <person name="Bougher N.L."/>
            <person name="Buchanan P."/>
            <person name="Buyck B."/>
            <person name="Bense V."/>
            <person name="Catcheside P."/>
            <person name="Chovatia M."/>
            <person name="Cooper J."/>
            <person name="Damon W."/>
            <person name="Desjardin D."/>
            <person name="Finy P."/>
            <person name="Geml J."/>
            <person name="Haridas S."/>
            <person name="Hughes K."/>
            <person name="Justo A."/>
            <person name="Karasinski D."/>
            <person name="Kautmanova I."/>
            <person name="Kiss B."/>
            <person name="Kocsube S."/>
            <person name="Kotiranta H."/>
            <person name="LaButti K.M."/>
            <person name="Lechner B.E."/>
            <person name="Liimatainen K."/>
            <person name="Lipzen A."/>
            <person name="Lukacs Z."/>
            <person name="Mihaltcheva S."/>
            <person name="Morgado L.N."/>
            <person name="Niskanen T."/>
            <person name="Noordeloos M.E."/>
            <person name="Ohm R.A."/>
            <person name="Ortiz-Santana B."/>
            <person name="Ovrebo C."/>
            <person name="Racz N."/>
            <person name="Riley R."/>
            <person name="Savchenko A."/>
            <person name="Shiryaev A."/>
            <person name="Soop K."/>
            <person name="Spirin V."/>
            <person name="Szebenyi C."/>
            <person name="Tomsovsky M."/>
            <person name="Tulloss R.E."/>
            <person name="Uehling J."/>
            <person name="Grigoriev I.V."/>
            <person name="Vagvolgyi C."/>
            <person name="Papp T."/>
            <person name="Martin F.M."/>
            <person name="Miettinen O."/>
            <person name="Hibbett D.S."/>
            <person name="Nagy L.G."/>
        </authorList>
    </citation>
    <scope>NUCLEOTIDE SEQUENCE [LARGE SCALE GENOMIC DNA]</scope>
    <source>
        <strain evidence="2 3">CBS 962.96</strain>
    </source>
</reference>
<feature type="region of interest" description="Disordered" evidence="1">
    <location>
        <begin position="187"/>
        <end position="210"/>
    </location>
</feature>
<feature type="compositionally biased region" description="Acidic residues" evidence="1">
    <location>
        <begin position="358"/>
        <end position="377"/>
    </location>
</feature>
<evidence type="ECO:0000313" key="3">
    <source>
        <dbReference type="Proteomes" id="UP000297245"/>
    </source>
</evidence>
<proteinExistence type="predicted"/>
<gene>
    <name evidence="2" type="ORF">K435DRAFT_670801</name>
</gene>
<accession>A0A4S8LU61</accession>
<keyword evidence="3" id="KW-1185">Reference proteome</keyword>
<sequence>RRRLAQDIKNNAHPTARELTTLVERRTRLSRAIGRFRAIQATYTPAALQALAQMAMKGEKEGPQDENPEDIRLVLPSDLSPQEREHGCRSGLLDIELKLREAQMRQALDQVRNHLHIRARLVTYRDSTVRHQAMLTRSRAMIARNDTKTEAHKKRYQAAWNALSRDADVRCMSSESDKAWKSARKMLGKKKQKEMESEGQKDLTEAADQAELTRDEIRDRAGNGYTKTSWIWMEGRTGDLIDEECMRDGIRVEFCKAYARCRRWTEEVLLLREEMHRSLVSLAWKAQWWEDRVKIPTEDDTHAEGAAAYAYSQAAVMKALRDRFESLWDGYKTLEEVDEESDEVPKEVSDLLVGGDADGQDALDEEEMNDEDEDDAFLMERDLGDV</sequence>
<feature type="region of interest" description="Disordered" evidence="1">
    <location>
        <begin position="338"/>
        <end position="386"/>
    </location>
</feature>
<feature type="non-terminal residue" evidence="2">
    <location>
        <position position="1"/>
    </location>
</feature>
<dbReference type="OrthoDB" id="2682806at2759"/>